<dbReference type="InParanoid" id="A0A7F5R6X9"/>
<feature type="transmembrane region" description="Helical" evidence="1">
    <location>
        <begin position="178"/>
        <end position="202"/>
    </location>
</feature>
<feature type="domain" description="TMEM62 C-terminal" evidence="2">
    <location>
        <begin position="40"/>
        <end position="165"/>
    </location>
</feature>
<name>A0A7F5R6X9_AGRPL</name>
<dbReference type="Proteomes" id="UP000192223">
    <property type="component" value="Unplaced"/>
</dbReference>
<keyword evidence="3" id="KW-1185">Reference proteome</keyword>
<dbReference type="RefSeq" id="XP_025831717.1">
    <property type="nucleotide sequence ID" value="XM_025975932.1"/>
</dbReference>
<sequence length="267" mass="30490">MGREQIYSQPFSLDGSRLSFQILPRIALMTSASMVFKISFVIFLGFVTLPLIVMRYMNRLVLAGKMSKPIIRRGCLQIWIRKLWILSTVDRLFYPLICYCIYLPVGPWSVGYLVEDHLGAIFAWGILVNGNFLPGSFTYAYGFVQLATFQFPLILILANGVDNRLRNLILRPGKTKTIWDLIGLHLPFVMLLSIQLLMAYFFLLAYGYLAFFLGPLRTWSIVLALVLWCQTLQLPEKCTRDAANVWFTTAESELSQTSLNDYTEPAS</sequence>
<keyword evidence="1" id="KW-0472">Membrane</keyword>
<evidence type="ECO:0000256" key="1">
    <source>
        <dbReference type="SAM" id="Phobius"/>
    </source>
</evidence>
<dbReference type="OrthoDB" id="27234at2759"/>
<dbReference type="Pfam" id="PF24394">
    <property type="entry name" value="TMEM62_C"/>
    <property type="match status" value="1"/>
</dbReference>
<dbReference type="PANTHER" id="PTHR14795:SF0">
    <property type="entry name" value="TRANSMEMBRANE PROTEIN 62"/>
    <property type="match status" value="1"/>
</dbReference>
<evidence type="ECO:0000259" key="2">
    <source>
        <dbReference type="Pfam" id="PF24394"/>
    </source>
</evidence>
<feature type="transmembrane region" description="Helical" evidence="1">
    <location>
        <begin position="139"/>
        <end position="158"/>
    </location>
</feature>
<keyword evidence="1" id="KW-0812">Transmembrane</keyword>
<feature type="transmembrane region" description="Helical" evidence="1">
    <location>
        <begin position="38"/>
        <end position="62"/>
    </location>
</feature>
<keyword evidence="1" id="KW-1133">Transmembrane helix</keyword>
<dbReference type="InterPro" id="IPR056230">
    <property type="entry name" value="TMEM62_C"/>
</dbReference>
<organism evidence="3 4">
    <name type="scientific">Agrilus planipennis</name>
    <name type="common">Emerald ash borer</name>
    <name type="synonym">Agrilus marcopoli</name>
    <dbReference type="NCBI Taxonomy" id="224129"/>
    <lineage>
        <taxon>Eukaryota</taxon>
        <taxon>Metazoa</taxon>
        <taxon>Ecdysozoa</taxon>
        <taxon>Arthropoda</taxon>
        <taxon>Hexapoda</taxon>
        <taxon>Insecta</taxon>
        <taxon>Pterygota</taxon>
        <taxon>Neoptera</taxon>
        <taxon>Endopterygota</taxon>
        <taxon>Coleoptera</taxon>
        <taxon>Polyphaga</taxon>
        <taxon>Elateriformia</taxon>
        <taxon>Buprestoidea</taxon>
        <taxon>Buprestidae</taxon>
        <taxon>Agrilinae</taxon>
        <taxon>Agrilus</taxon>
    </lineage>
</organism>
<evidence type="ECO:0000313" key="3">
    <source>
        <dbReference type="Proteomes" id="UP000192223"/>
    </source>
</evidence>
<evidence type="ECO:0000313" key="4">
    <source>
        <dbReference type="RefSeq" id="XP_025831717.1"/>
    </source>
</evidence>
<reference evidence="4" key="1">
    <citation type="submission" date="2025-08" db="UniProtKB">
        <authorList>
            <consortium name="RefSeq"/>
        </authorList>
    </citation>
    <scope>IDENTIFICATION</scope>
    <source>
        <tissue evidence="4">Entire body</tissue>
    </source>
</reference>
<dbReference type="PANTHER" id="PTHR14795">
    <property type="entry name" value="HELICASE RELATED"/>
    <property type="match status" value="1"/>
</dbReference>
<feature type="transmembrane region" description="Helical" evidence="1">
    <location>
        <begin position="83"/>
        <end position="105"/>
    </location>
</feature>
<gene>
    <name evidence="4" type="primary">LOC112904846</name>
</gene>
<feature type="transmembrane region" description="Helical" evidence="1">
    <location>
        <begin position="208"/>
        <end position="228"/>
    </location>
</feature>
<dbReference type="KEGG" id="apln:112904846"/>
<dbReference type="GeneID" id="112904846"/>
<protein>
    <submittedName>
        <fullName evidence="4">Transmembrane protein 62-like</fullName>
    </submittedName>
</protein>
<dbReference type="AlphaFoldDB" id="A0A7F5R6X9"/>
<accession>A0A7F5R6X9</accession>
<proteinExistence type="predicted"/>